<gene>
    <name evidence="1" type="ORF">DI536_37515</name>
</gene>
<name>A0A2W5SQQ2_9BACT</name>
<dbReference type="Proteomes" id="UP000249061">
    <property type="component" value="Unassembled WGS sequence"/>
</dbReference>
<proteinExistence type="predicted"/>
<dbReference type="AlphaFoldDB" id="A0A2W5SQQ2"/>
<dbReference type="Pfam" id="PF13814">
    <property type="entry name" value="Replic_Relax"/>
    <property type="match status" value="1"/>
</dbReference>
<evidence type="ECO:0000313" key="1">
    <source>
        <dbReference type="EMBL" id="PZR01776.1"/>
    </source>
</evidence>
<protein>
    <recommendedName>
        <fullName evidence="3">Replication-relaxation</fullName>
    </recommendedName>
</protein>
<reference evidence="1 2" key="1">
    <citation type="submission" date="2017-08" db="EMBL/GenBank/DDBJ databases">
        <title>Infants hospitalized years apart are colonized by the same room-sourced microbial strains.</title>
        <authorList>
            <person name="Brooks B."/>
            <person name="Olm M.R."/>
            <person name="Firek B.A."/>
            <person name="Baker R."/>
            <person name="Thomas B.C."/>
            <person name="Morowitz M.J."/>
            <person name="Banfield J.F."/>
        </authorList>
    </citation>
    <scope>NUCLEOTIDE SEQUENCE [LARGE SCALE GENOMIC DNA]</scope>
    <source>
        <strain evidence="1">S2_003_000_R2_14</strain>
    </source>
</reference>
<comment type="caution">
    <text evidence="1">The sequence shown here is derived from an EMBL/GenBank/DDBJ whole genome shotgun (WGS) entry which is preliminary data.</text>
</comment>
<evidence type="ECO:0000313" key="2">
    <source>
        <dbReference type="Proteomes" id="UP000249061"/>
    </source>
</evidence>
<sequence>MGRLQYLLTPRDVAVIRSVREWRFLTTRQICTLHFSEHASDNSAIRACNRVLNRLRGHRLLHRLERPVGGVGGGSASYVWAVDAAGDRLLRADPDSGFTKRSRTYRPTPLFLEHTLAIADVRVRVEALQRAGRLEIVQVSPEPVNWRPYSWAGRASTLKPDLYLAVWQHDDEWHRYIEVDRGTESLQVLVDKKARAYEEYVATGIDLSHLGVVPQVLWLVPDQRRADRFRAELDRRKDLTGRL</sequence>
<evidence type="ECO:0008006" key="3">
    <source>
        <dbReference type="Google" id="ProtNLM"/>
    </source>
</evidence>
<dbReference type="EMBL" id="QFQP01000259">
    <property type="protein sequence ID" value="PZR01776.1"/>
    <property type="molecule type" value="Genomic_DNA"/>
</dbReference>
<accession>A0A2W5SQQ2</accession>
<feature type="non-terminal residue" evidence="1">
    <location>
        <position position="243"/>
    </location>
</feature>
<organism evidence="1 2">
    <name type="scientific">Archangium gephyra</name>
    <dbReference type="NCBI Taxonomy" id="48"/>
    <lineage>
        <taxon>Bacteria</taxon>
        <taxon>Pseudomonadati</taxon>
        <taxon>Myxococcota</taxon>
        <taxon>Myxococcia</taxon>
        <taxon>Myxococcales</taxon>
        <taxon>Cystobacterineae</taxon>
        <taxon>Archangiaceae</taxon>
        <taxon>Archangium</taxon>
    </lineage>
</organism>
<dbReference type="InterPro" id="IPR025855">
    <property type="entry name" value="Replic_Relax"/>
</dbReference>